<dbReference type="SMART" id="SM00484">
    <property type="entry name" value="XPGI"/>
    <property type="match status" value="1"/>
</dbReference>
<dbReference type="SUPFAM" id="SSF47807">
    <property type="entry name" value="5' to 3' exonuclease, C-terminal subdomain"/>
    <property type="match status" value="1"/>
</dbReference>
<proteinExistence type="predicted"/>
<dbReference type="InterPro" id="IPR006086">
    <property type="entry name" value="XPG-I_dom"/>
</dbReference>
<name>A0A9P7RKL6_9AGAR</name>
<dbReference type="GO" id="GO:0006281">
    <property type="term" value="P:DNA repair"/>
    <property type="evidence" value="ECO:0007669"/>
    <property type="project" value="UniProtKB-ARBA"/>
</dbReference>
<comment type="caution">
    <text evidence="2">The sequence shown here is derived from an EMBL/GenBank/DDBJ whole genome shotgun (WGS) entry which is preliminary data.</text>
</comment>
<dbReference type="GeneID" id="66072150"/>
<dbReference type="InterPro" id="IPR036279">
    <property type="entry name" value="5-3_exonuclease_C_sf"/>
</dbReference>
<dbReference type="SUPFAM" id="SSF88723">
    <property type="entry name" value="PIN domain-like"/>
    <property type="match status" value="1"/>
</dbReference>
<dbReference type="Proteomes" id="UP001049176">
    <property type="component" value="Chromosome 11"/>
</dbReference>
<organism evidence="2 3">
    <name type="scientific">Marasmius oreades</name>
    <name type="common">fairy-ring Marasmius</name>
    <dbReference type="NCBI Taxonomy" id="181124"/>
    <lineage>
        <taxon>Eukaryota</taxon>
        <taxon>Fungi</taxon>
        <taxon>Dikarya</taxon>
        <taxon>Basidiomycota</taxon>
        <taxon>Agaricomycotina</taxon>
        <taxon>Agaricomycetes</taxon>
        <taxon>Agaricomycetidae</taxon>
        <taxon>Agaricales</taxon>
        <taxon>Marasmiineae</taxon>
        <taxon>Marasmiaceae</taxon>
        <taxon>Marasmius</taxon>
    </lineage>
</organism>
<dbReference type="PRINTS" id="PR00853">
    <property type="entry name" value="XPGRADSUPER"/>
</dbReference>
<dbReference type="AlphaFoldDB" id="A0A9P7RKL6"/>
<dbReference type="EMBL" id="CM032191">
    <property type="protein sequence ID" value="KAG7085514.1"/>
    <property type="molecule type" value="Genomic_DNA"/>
</dbReference>
<dbReference type="InterPro" id="IPR029060">
    <property type="entry name" value="PIN-like_dom_sf"/>
</dbReference>
<dbReference type="InterPro" id="IPR006084">
    <property type="entry name" value="XPG/Rad2"/>
</dbReference>
<keyword evidence="3" id="KW-1185">Reference proteome</keyword>
<reference evidence="2" key="1">
    <citation type="journal article" date="2021" name="Genome Biol. Evol.">
        <title>The assembled and annotated genome of the fairy-ring fungus Marasmius oreades.</title>
        <authorList>
            <person name="Hiltunen M."/>
            <person name="Ament-Velasquez S.L."/>
            <person name="Johannesson H."/>
        </authorList>
    </citation>
    <scope>NUCLEOTIDE SEQUENCE</scope>
    <source>
        <strain evidence="2">03SP1</strain>
    </source>
</reference>
<dbReference type="GO" id="GO:0017108">
    <property type="term" value="F:5'-flap endonuclease activity"/>
    <property type="evidence" value="ECO:0007669"/>
    <property type="project" value="TreeGrafter"/>
</dbReference>
<sequence length="429" mass="47870">MGVKGLWAECKPVAQTKCLVDWAVEEHTHLNGRQPVLGIDANNLLDSVVAALSKRERFHTDGAIGSLLASILPYTDIPAILLFVFDGRHNLKVKSGKKVINKNIAIYSIARRLIQAIGGYILNGPGEADAQLAALSRQGIVDAVISDDSDMIVHGVGQVLRYNKEKTKNTKRMFIQVYRFSDVQRHLNVDHTGLLLTAILSGNSYADGLRGCSIKTALEVARCGFGETLVVRYQSDPKLTLNKLDGWKKGVKFELEMNSTGRLSSRHPAIASRINIFSPLNSLSAYFNPAQLPSCTRMDRYDVAPTAAELEAYSFIEHGVSFDGLDAESRPNNTLVLVPKEVFIPAVRDFCTSYLHWSGDTIVQYLSRKLWTGVIIQMLCSPFLIYHELDTGSPRMPSMMYTPWHKVQLLSFPKKRKEEKYPHSNTTYI</sequence>
<accession>A0A9P7RKL6</accession>
<dbReference type="Gene3D" id="3.40.50.1010">
    <property type="entry name" value="5'-nuclease"/>
    <property type="match status" value="2"/>
</dbReference>
<evidence type="ECO:0000313" key="3">
    <source>
        <dbReference type="Proteomes" id="UP001049176"/>
    </source>
</evidence>
<dbReference type="PANTHER" id="PTHR11081:SF75">
    <property type="entry name" value="ENDONUCLEASE, PUTATIVE (AFU_ORTHOLOGUE AFUA_3G13260)-RELATED"/>
    <property type="match status" value="1"/>
</dbReference>
<dbReference type="OrthoDB" id="3005703at2759"/>
<feature type="domain" description="XPG-I" evidence="1">
    <location>
        <begin position="115"/>
        <end position="189"/>
    </location>
</feature>
<gene>
    <name evidence="2" type="ORF">E1B28_003074</name>
</gene>
<dbReference type="Pfam" id="PF00867">
    <property type="entry name" value="XPG_I"/>
    <property type="match status" value="1"/>
</dbReference>
<dbReference type="KEGG" id="more:E1B28_003074"/>
<evidence type="ECO:0000259" key="1">
    <source>
        <dbReference type="SMART" id="SM00484"/>
    </source>
</evidence>
<dbReference type="RefSeq" id="XP_043001985.1">
    <property type="nucleotide sequence ID" value="XM_043160030.1"/>
</dbReference>
<dbReference type="PANTHER" id="PTHR11081">
    <property type="entry name" value="FLAP ENDONUCLEASE FAMILY MEMBER"/>
    <property type="match status" value="1"/>
</dbReference>
<evidence type="ECO:0000313" key="2">
    <source>
        <dbReference type="EMBL" id="KAG7085514.1"/>
    </source>
</evidence>
<protein>
    <recommendedName>
        <fullName evidence="1">XPG-I domain-containing protein</fullName>
    </recommendedName>
</protein>